<dbReference type="SUPFAM" id="SSF55874">
    <property type="entry name" value="ATPase domain of HSP90 chaperone/DNA topoisomerase II/histidine kinase"/>
    <property type="match status" value="1"/>
</dbReference>
<dbReference type="Proteomes" id="UP000460435">
    <property type="component" value="Unassembled WGS sequence"/>
</dbReference>
<gene>
    <name evidence="13" type="ORF">F7O44_04350</name>
</gene>
<accession>A0A7K3M1I7</accession>
<evidence type="ECO:0000256" key="1">
    <source>
        <dbReference type="ARBA" id="ARBA00000085"/>
    </source>
</evidence>
<evidence type="ECO:0000256" key="6">
    <source>
        <dbReference type="ARBA" id="ARBA00022777"/>
    </source>
</evidence>
<feature type="transmembrane region" description="Helical" evidence="9">
    <location>
        <begin position="112"/>
        <end position="141"/>
    </location>
</feature>
<keyword evidence="9" id="KW-1133">Transmembrane helix</keyword>
<dbReference type="Gene3D" id="3.30.565.10">
    <property type="entry name" value="Histidine kinase-like ATPase, C-terminal domain"/>
    <property type="match status" value="1"/>
</dbReference>
<evidence type="ECO:0000256" key="8">
    <source>
        <dbReference type="ARBA" id="ARBA00023012"/>
    </source>
</evidence>
<keyword evidence="5" id="KW-0547">Nucleotide-binding</keyword>
<feature type="domain" description="Signal transduction histidine kinase subgroup 3 dimerisation and phosphoacceptor" evidence="11">
    <location>
        <begin position="204"/>
        <end position="270"/>
    </location>
</feature>
<dbReference type="Pfam" id="PF23539">
    <property type="entry name" value="DUF7134"/>
    <property type="match status" value="1"/>
</dbReference>
<feature type="transmembrane region" description="Helical" evidence="9">
    <location>
        <begin position="83"/>
        <end position="100"/>
    </location>
</feature>
<evidence type="ECO:0000259" key="10">
    <source>
        <dbReference type="Pfam" id="PF02518"/>
    </source>
</evidence>
<keyword evidence="8" id="KW-0902">Two-component regulatory system</keyword>
<keyword evidence="4" id="KW-0808">Transferase</keyword>
<keyword evidence="6 13" id="KW-0418">Kinase</keyword>
<dbReference type="InterPro" id="IPR055558">
    <property type="entry name" value="DUF7134"/>
</dbReference>
<keyword evidence="9" id="KW-0472">Membrane</keyword>
<evidence type="ECO:0000259" key="12">
    <source>
        <dbReference type="Pfam" id="PF23539"/>
    </source>
</evidence>
<evidence type="ECO:0000259" key="11">
    <source>
        <dbReference type="Pfam" id="PF07730"/>
    </source>
</evidence>
<comment type="catalytic activity">
    <reaction evidence="1">
        <text>ATP + protein L-histidine = ADP + protein N-phospho-L-histidine.</text>
        <dbReference type="EC" id="2.7.13.3"/>
    </reaction>
</comment>
<evidence type="ECO:0000256" key="5">
    <source>
        <dbReference type="ARBA" id="ARBA00022741"/>
    </source>
</evidence>
<keyword evidence="14" id="KW-1185">Reference proteome</keyword>
<dbReference type="Gene3D" id="1.20.5.1930">
    <property type="match status" value="1"/>
</dbReference>
<evidence type="ECO:0000256" key="7">
    <source>
        <dbReference type="ARBA" id="ARBA00022840"/>
    </source>
</evidence>
<evidence type="ECO:0000256" key="9">
    <source>
        <dbReference type="SAM" id="Phobius"/>
    </source>
</evidence>
<dbReference type="CDD" id="cd16917">
    <property type="entry name" value="HATPase_UhpB-NarQ-NarX-like"/>
    <property type="match status" value="1"/>
</dbReference>
<evidence type="ECO:0000256" key="3">
    <source>
        <dbReference type="ARBA" id="ARBA00022553"/>
    </source>
</evidence>
<feature type="transmembrane region" description="Helical" evidence="9">
    <location>
        <begin position="153"/>
        <end position="172"/>
    </location>
</feature>
<dbReference type="PANTHER" id="PTHR24421">
    <property type="entry name" value="NITRATE/NITRITE SENSOR PROTEIN NARX-RELATED"/>
    <property type="match status" value="1"/>
</dbReference>
<dbReference type="GO" id="GO:0016020">
    <property type="term" value="C:membrane"/>
    <property type="evidence" value="ECO:0007669"/>
    <property type="project" value="InterPro"/>
</dbReference>
<evidence type="ECO:0000256" key="2">
    <source>
        <dbReference type="ARBA" id="ARBA00012438"/>
    </source>
</evidence>
<feature type="transmembrane region" description="Helical" evidence="9">
    <location>
        <begin position="61"/>
        <end position="78"/>
    </location>
</feature>
<dbReference type="InterPro" id="IPR050482">
    <property type="entry name" value="Sensor_HK_TwoCompSys"/>
</dbReference>
<keyword evidence="9" id="KW-0812">Transmembrane</keyword>
<dbReference type="Pfam" id="PF07730">
    <property type="entry name" value="HisKA_3"/>
    <property type="match status" value="1"/>
</dbReference>
<protein>
    <recommendedName>
        <fullName evidence="2">histidine kinase</fullName>
        <ecNumber evidence="2">2.7.13.3</ecNumber>
    </recommendedName>
</protein>
<comment type="caution">
    <text evidence="13">The sequence shown here is derived from an EMBL/GenBank/DDBJ whole genome shotgun (WGS) entry which is preliminary data.</text>
</comment>
<feature type="domain" description="Histidine kinase/HSP90-like ATPase" evidence="10">
    <location>
        <begin position="319"/>
        <end position="402"/>
    </location>
</feature>
<proteinExistence type="predicted"/>
<feature type="transmembrane region" description="Helical" evidence="9">
    <location>
        <begin position="36"/>
        <end position="55"/>
    </location>
</feature>
<dbReference type="InterPro" id="IPR003594">
    <property type="entry name" value="HATPase_dom"/>
</dbReference>
<dbReference type="GO" id="GO:0000155">
    <property type="term" value="F:phosphorelay sensor kinase activity"/>
    <property type="evidence" value="ECO:0007669"/>
    <property type="project" value="InterPro"/>
</dbReference>
<dbReference type="GO" id="GO:0005524">
    <property type="term" value="F:ATP binding"/>
    <property type="evidence" value="ECO:0007669"/>
    <property type="project" value="UniProtKB-KW"/>
</dbReference>
<dbReference type="InterPro" id="IPR011712">
    <property type="entry name" value="Sig_transdc_His_kin_sub3_dim/P"/>
</dbReference>
<evidence type="ECO:0000313" key="13">
    <source>
        <dbReference type="EMBL" id="NDL56298.1"/>
    </source>
</evidence>
<evidence type="ECO:0000313" key="14">
    <source>
        <dbReference type="Proteomes" id="UP000460435"/>
    </source>
</evidence>
<reference evidence="13 14" key="1">
    <citation type="submission" date="2019-11" db="EMBL/GenBank/DDBJ databases">
        <authorList>
            <person name="Li X.-J."/>
            <person name="Feng X.-M."/>
        </authorList>
    </citation>
    <scope>NUCLEOTIDE SEQUENCE [LARGE SCALE GENOMIC DNA]</scope>
    <source>
        <strain evidence="13 14">XMNu-373</strain>
    </source>
</reference>
<sequence length="405" mass="43704">MTLILTSCWSDRHRVCCRIVIETGRIRAWPRRQRPMDALLTIAVTVVVLGAPVVTNQLGDVSAAGWAILVIACGAVYFRRAAPLTVTVITLVCSTTYLIMPDPDGPVVLTFAIAIYTLMATGRLASGILIGAVAVVASFYGEYSTDQENLGDLGVVFFAGWLITVMAVGGAVHSRRAYLREVDERTRQSEANREEELRRRTTEERLRIARELHDVLGHTISLINVQASAALHRMPRDPDQAVEALTTIKQSSHEALQELRTTLGVLRQVDEAVPTAPAPSLAHVPELISRLESAGFETDTDIEGEPPESLPPAVDLAGYRIVQEALTNVTRHSGASAVTVRIRYGDDVQLNIIDDGRGGDPERPGGSGVIGMKERAASVGGRLEAGPGPEGGFVVQAWLPLRGQE</sequence>
<feature type="domain" description="DUF7134" evidence="12">
    <location>
        <begin position="28"/>
        <end position="167"/>
    </location>
</feature>
<evidence type="ECO:0000256" key="4">
    <source>
        <dbReference type="ARBA" id="ARBA00022679"/>
    </source>
</evidence>
<dbReference type="EC" id="2.7.13.3" evidence="2"/>
<keyword evidence="3" id="KW-0597">Phosphoprotein</keyword>
<dbReference type="InterPro" id="IPR036890">
    <property type="entry name" value="HATPase_C_sf"/>
</dbReference>
<keyword evidence="7" id="KW-0067">ATP-binding</keyword>
<dbReference type="AlphaFoldDB" id="A0A7K3M1I7"/>
<dbReference type="EMBL" id="WLZY01000001">
    <property type="protein sequence ID" value="NDL56298.1"/>
    <property type="molecule type" value="Genomic_DNA"/>
</dbReference>
<dbReference type="Pfam" id="PF02518">
    <property type="entry name" value="HATPase_c"/>
    <property type="match status" value="1"/>
</dbReference>
<dbReference type="GO" id="GO:0046983">
    <property type="term" value="F:protein dimerization activity"/>
    <property type="evidence" value="ECO:0007669"/>
    <property type="project" value="InterPro"/>
</dbReference>
<organism evidence="13 14">
    <name type="scientific">Phytoactinopolyspora mesophila</name>
    <dbReference type="NCBI Taxonomy" id="2650750"/>
    <lineage>
        <taxon>Bacteria</taxon>
        <taxon>Bacillati</taxon>
        <taxon>Actinomycetota</taxon>
        <taxon>Actinomycetes</taxon>
        <taxon>Jiangellales</taxon>
        <taxon>Jiangellaceae</taxon>
        <taxon>Phytoactinopolyspora</taxon>
    </lineage>
</organism>
<dbReference type="PANTHER" id="PTHR24421:SF10">
    <property type="entry name" value="NITRATE_NITRITE SENSOR PROTEIN NARQ"/>
    <property type="match status" value="1"/>
</dbReference>
<name>A0A7K3M1I7_9ACTN</name>